<dbReference type="Pfam" id="PF00528">
    <property type="entry name" value="BPD_transp_1"/>
    <property type="match status" value="1"/>
</dbReference>
<dbReference type="PANTHER" id="PTHR42929">
    <property type="entry name" value="INNER MEMBRANE ABC TRANSPORTER PERMEASE PROTEIN YDCU-RELATED-RELATED"/>
    <property type="match status" value="1"/>
</dbReference>
<feature type="transmembrane region" description="Helical" evidence="8">
    <location>
        <begin position="139"/>
        <end position="158"/>
    </location>
</feature>
<evidence type="ECO:0000256" key="8">
    <source>
        <dbReference type="RuleBase" id="RU363032"/>
    </source>
</evidence>
<feature type="transmembrane region" description="Helical" evidence="8">
    <location>
        <begin position="232"/>
        <end position="253"/>
    </location>
</feature>
<dbReference type="PROSITE" id="PS50928">
    <property type="entry name" value="ABC_TM1"/>
    <property type="match status" value="1"/>
</dbReference>
<evidence type="ECO:0000256" key="1">
    <source>
        <dbReference type="ARBA" id="ARBA00004651"/>
    </source>
</evidence>
<evidence type="ECO:0000256" key="3">
    <source>
        <dbReference type="ARBA" id="ARBA00022448"/>
    </source>
</evidence>
<evidence type="ECO:0000256" key="6">
    <source>
        <dbReference type="ARBA" id="ARBA00022989"/>
    </source>
</evidence>
<proteinExistence type="inferred from homology"/>
<keyword evidence="6 8" id="KW-1133">Transmembrane helix</keyword>
<dbReference type="RefSeq" id="WP_167928978.1">
    <property type="nucleotide sequence ID" value="NZ_JAATVY010000044.1"/>
</dbReference>
<feature type="domain" description="ABC transmembrane type-1" evidence="9">
    <location>
        <begin position="46"/>
        <end position="253"/>
    </location>
</feature>
<gene>
    <name evidence="10" type="ORF">HC031_30820</name>
</gene>
<comment type="similarity">
    <text evidence="2">Belongs to the binding-protein-dependent transport system permease family. CysTW subfamily.</text>
</comment>
<evidence type="ECO:0000256" key="7">
    <source>
        <dbReference type="ARBA" id="ARBA00023136"/>
    </source>
</evidence>
<feature type="transmembrane region" description="Helical" evidence="8">
    <location>
        <begin position="81"/>
        <end position="102"/>
    </location>
</feature>
<evidence type="ECO:0000256" key="5">
    <source>
        <dbReference type="ARBA" id="ARBA00022692"/>
    </source>
</evidence>
<accession>A0ABX0Y9I7</accession>
<evidence type="ECO:0000259" key="9">
    <source>
        <dbReference type="PROSITE" id="PS50928"/>
    </source>
</evidence>
<dbReference type="SUPFAM" id="SSF161098">
    <property type="entry name" value="MetI-like"/>
    <property type="match status" value="1"/>
</dbReference>
<feature type="transmembrane region" description="Helical" evidence="8">
    <location>
        <begin position="188"/>
        <end position="212"/>
    </location>
</feature>
<sequence>MLPPALLLVLGMLGPVAVTIGVALRENGPVGAVTQPMRDPMVVHSIGKTLLLAVTVTIATWICGLLFTLAVGLAPRVVGQILFGILFLTFWISLLVRTYGWVLTLQPNGALDTLGRSLGLTDAAGFGLFQTLPGLLPPMVHIMLPYMVLPIYASLQALDPAQVRAARSLGGSEFLVLRRLVLPSLRSGSWAGVLLVFILSLGFYVTPAFLGGPGTQVLAMVIGVQFGRLENIGLTAALGALLLIAVLVLYAIADRIFKISEQWERV</sequence>
<keyword evidence="3 8" id="KW-0813">Transport</keyword>
<protein>
    <submittedName>
        <fullName evidence="10">ABC transporter permease</fullName>
    </submittedName>
</protein>
<dbReference type="CDD" id="cd06261">
    <property type="entry name" value="TM_PBP2"/>
    <property type="match status" value="1"/>
</dbReference>
<evidence type="ECO:0000256" key="2">
    <source>
        <dbReference type="ARBA" id="ARBA00007069"/>
    </source>
</evidence>
<dbReference type="PANTHER" id="PTHR42929:SF5">
    <property type="entry name" value="ABC TRANSPORTER PERMEASE PROTEIN"/>
    <property type="match status" value="1"/>
</dbReference>
<dbReference type="InterPro" id="IPR035906">
    <property type="entry name" value="MetI-like_sf"/>
</dbReference>
<dbReference type="InterPro" id="IPR000515">
    <property type="entry name" value="MetI-like"/>
</dbReference>
<organism evidence="10 11">
    <name type="scientific">Planosporangium thailandense</name>
    <dbReference type="NCBI Taxonomy" id="765197"/>
    <lineage>
        <taxon>Bacteria</taxon>
        <taxon>Bacillati</taxon>
        <taxon>Actinomycetota</taxon>
        <taxon>Actinomycetes</taxon>
        <taxon>Micromonosporales</taxon>
        <taxon>Micromonosporaceae</taxon>
        <taxon>Planosporangium</taxon>
    </lineage>
</organism>
<reference evidence="10 11" key="1">
    <citation type="submission" date="2020-03" db="EMBL/GenBank/DDBJ databases">
        <title>WGS of the type strain of Planosporangium spp.</title>
        <authorList>
            <person name="Thawai C."/>
        </authorList>
    </citation>
    <scope>NUCLEOTIDE SEQUENCE [LARGE SCALE GENOMIC DNA]</scope>
    <source>
        <strain evidence="10 11">TBRC 5610</strain>
    </source>
</reference>
<dbReference type="Gene3D" id="1.10.3720.10">
    <property type="entry name" value="MetI-like"/>
    <property type="match status" value="1"/>
</dbReference>
<evidence type="ECO:0000313" key="10">
    <source>
        <dbReference type="EMBL" id="NJC74075.1"/>
    </source>
</evidence>
<dbReference type="EMBL" id="JAATVY010000044">
    <property type="protein sequence ID" value="NJC74075.1"/>
    <property type="molecule type" value="Genomic_DNA"/>
</dbReference>
<dbReference type="Proteomes" id="UP000722989">
    <property type="component" value="Unassembled WGS sequence"/>
</dbReference>
<comment type="caution">
    <text evidence="10">The sequence shown here is derived from an EMBL/GenBank/DDBJ whole genome shotgun (WGS) entry which is preliminary data.</text>
</comment>
<evidence type="ECO:0000313" key="11">
    <source>
        <dbReference type="Proteomes" id="UP000722989"/>
    </source>
</evidence>
<evidence type="ECO:0000256" key="4">
    <source>
        <dbReference type="ARBA" id="ARBA00022475"/>
    </source>
</evidence>
<keyword evidence="4" id="KW-1003">Cell membrane</keyword>
<feature type="transmembrane region" description="Helical" evidence="8">
    <location>
        <begin position="49"/>
        <end position="74"/>
    </location>
</feature>
<keyword evidence="5 8" id="KW-0812">Transmembrane</keyword>
<comment type="subcellular location">
    <subcellularLocation>
        <location evidence="1 8">Cell membrane</location>
        <topology evidence="1 8">Multi-pass membrane protein</topology>
    </subcellularLocation>
</comment>
<name>A0ABX0Y9I7_9ACTN</name>
<keyword evidence="7 8" id="KW-0472">Membrane</keyword>
<keyword evidence="11" id="KW-1185">Reference proteome</keyword>